<dbReference type="InterPro" id="IPR036291">
    <property type="entry name" value="NAD(P)-bd_dom_sf"/>
</dbReference>
<keyword evidence="1 3" id="KW-0560">Oxidoreductase</keyword>
<dbReference type="GO" id="GO:0051287">
    <property type="term" value="F:NAD binding"/>
    <property type="evidence" value="ECO:0007669"/>
    <property type="project" value="InterPro"/>
</dbReference>
<evidence type="ECO:0000259" key="4">
    <source>
        <dbReference type="Pfam" id="PF00389"/>
    </source>
</evidence>
<dbReference type="Gene3D" id="3.40.50.720">
    <property type="entry name" value="NAD(P)-binding Rossmann-like Domain"/>
    <property type="match status" value="2"/>
</dbReference>
<dbReference type="SUPFAM" id="SSF51735">
    <property type="entry name" value="NAD(P)-binding Rossmann-fold domains"/>
    <property type="match status" value="1"/>
</dbReference>
<feature type="domain" description="D-isomer specific 2-hydroxyacid dehydrogenase catalytic" evidence="4">
    <location>
        <begin position="36"/>
        <end position="300"/>
    </location>
</feature>
<evidence type="ECO:0000256" key="2">
    <source>
        <dbReference type="ARBA" id="ARBA00023027"/>
    </source>
</evidence>
<protein>
    <submittedName>
        <fullName evidence="6">Glyoxylate/hydroxypyruvate reductase A</fullName>
    </submittedName>
</protein>
<evidence type="ECO:0000256" key="1">
    <source>
        <dbReference type="ARBA" id="ARBA00023002"/>
    </source>
</evidence>
<comment type="similarity">
    <text evidence="3">Belongs to the D-isomer specific 2-hydroxyacid dehydrogenase family.</text>
</comment>
<dbReference type="GO" id="GO:0016616">
    <property type="term" value="F:oxidoreductase activity, acting on the CH-OH group of donors, NAD or NADP as acceptor"/>
    <property type="evidence" value="ECO:0007669"/>
    <property type="project" value="InterPro"/>
</dbReference>
<sequence length="306" mass="34387">MSVLVCVTGRNNDKLLAELSEQLPNVKIYEWPHCENLAEIEFVLAWKAPETLWAQLPNLQVVQSYGAGVDAIDLSLIPEHVQVTRIVDTQLAEDMAEYVLTHTLAHKLRIREYLIKQQQELWKPKRAHSTQHVGILGMGELGLSVANKLISNNFKISGWSRSEKQLEHITHFHGDAQLSDFLKELDVLVCLLPLTPQTEEILNLDVFKQLPDHCLLINVARGKHLNESDLLTALDQGELAAAVLDAFTEEPLPKLHAFWSHPKITITPHCAALTQLKTVCEQIADNVKAQQANTQLSNLVCKQKGY</sequence>
<evidence type="ECO:0000313" key="6">
    <source>
        <dbReference type="EMBL" id="RZQ52047.1"/>
    </source>
</evidence>
<dbReference type="Pfam" id="PF02826">
    <property type="entry name" value="2-Hacid_dh_C"/>
    <property type="match status" value="1"/>
</dbReference>
<proteinExistence type="inferred from homology"/>
<evidence type="ECO:0000313" key="7">
    <source>
        <dbReference type="Proteomes" id="UP000291338"/>
    </source>
</evidence>
<organism evidence="6 7">
    <name type="scientific">Pseudoalteromonas phenolica</name>
    <dbReference type="NCBI Taxonomy" id="161398"/>
    <lineage>
        <taxon>Bacteria</taxon>
        <taxon>Pseudomonadati</taxon>
        <taxon>Pseudomonadota</taxon>
        <taxon>Gammaproteobacteria</taxon>
        <taxon>Alteromonadales</taxon>
        <taxon>Pseudoalteromonadaceae</taxon>
        <taxon>Pseudoalteromonas</taxon>
    </lineage>
</organism>
<dbReference type="PANTHER" id="PTHR43333">
    <property type="entry name" value="2-HACID_DH_C DOMAIN-CONTAINING PROTEIN"/>
    <property type="match status" value="1"/>
</dbReference>
<feature type="domain" description="D-isomer specific 2-hydroxyacid dehydrogenase NAD-binding" evidence="5">
    <location>
        <begin position="102"/>
        <end position="271"/>
    </location>
</feature>
<evidence type="ECO:0000259" key="5">
    <source>
        <dbReference type="Pfam" id="PF02826"/>
    </source>
</evidence>
<dbReference type="PANTHER" id="PTHR43333:SF1">
    <property type="entry name" value="D-ISOMER SPECIFIC 2-HYDROXYACID DEHYDROGENASE NAD-BINDING DOMAIN-CONTAINING PROTEIN"/>
    <property type="match status" value="1"/>
</dbReference>
<comment type="caution">
    <text evidence="6">The sequence shown here is derived from an EMBL/GenBank/DDBJ whole genome shotgun (WGS) entry which is preliminary data.</text>
</comment>
<dbReference type="Proteomes" id="UP000291338">
    <property type="component" value="Unassembled WGS sequence"/>
</dbReference>
<dbReference type="RefSeq" id="WP_130256590.1">
    <property type="nucleotide sequence ID" value="NZ_PPSX01000067.1"/>
</dbReference>
<dbReference type="EMBL" id="PPSX01000067">
    <property type="protein sequence ID" value="RZQ52047.1"/>
    <property type="molecule type" value="Genomic_DNA"/>
</dbReference>
<evidence type="ECO:0000256" key="3">
    <source>
        <dbReference type="RuleBase" id="RU003719"/>
    </source>
</evidence>
<dbReference type="SUPFAM" id="SSF52283">
    <property type="entry name" value="Formate/glycerate dehydrogenase catalytic domain-like"/>
    <property type="match status" value="1"/>
</dbReference>
<dbReference type="Pfam" id="PF00389">
    <property type="entry name" value="2-Hacid_dh"/>
    <property type="match status" value="1"/>
</dbReference>
<dbReference type="InterPro" id="IPR006140">
    <property type="entry name" value="D-isomer_DH_NAD-bd"/>
</dbReference>
<dbReference type="InterPro" id="IPR006139">
    <property type="entry name" value="D-isomer_2_OHA_DH_cat_dom"/>
</dbReference>
<keyword evidence="2" id="KW-0520">NAD</keyword>
<name>A0A4Q7IM34_9GAMM</name>
<keyword evidence="6" id="KW-0670">Pyruvate</keyword>
<accession>A0A4Q7IM34</accession>
<gene>
    <name evidence="6" type="ORF">C1E23_16350</name>
</gene>
<dbReference type="CDD" id="cd12164">
    <property type="entry name" value="GDH_like_2"/>
    <property type="match status" value="1"/>
</dbReference>
<dbReference type="AlphaFoldDB" id="A0A4Q7IM34"/>
<reference evidence="6 7" key="1">
    <citation type="submission" date="2018-01" db="EMBL/GenBank/DDBJ databases">
        <title>Co-occurrence of chitin degradation, pigmentation and bioactivity in marine Pseudoalteromonas.</title>
        <authorList>
            <person name="Paulsen S."/>
            <person name="Gram L."/>
            <person name="Machado H."/>
        </authorList>
    </citation>
    <scope>NUCLEOTIDE SEQUENCE [LARGE SCALE GENOMIC DNA]</scope>
    <source>
        <strain evidence="6 7">S3898</strain>
    </source>
</reference>